<evidence type="ECO:0000256" key="3">
    <source>
        <dbReference type="ARBA" id="ARBA00022989"/>
    </source>
</evidence>
<feature type="transmembrane region" description="Helical" evidence="5">
    <location>
        <begin position="57"/>
        <end position="77"/>
    </location>
</feature>
<feature type="transmembrane region" description="Helical" evidence="5">
    <location>
        <begin position="390"/>
        <end position="409"/>
    </location>
</feature>
<dbReference type="InterPro" id="IPR000620">
    <property type="entry name" value="EamA_dom"/>
</dbReference>
<keyword evidence="4 5" id="KW-0472">Membrane</keyword>
<evidence type="ECO:0000313" key="7">
    <source>
        <dbReference type="EMBL" id="OVF07946.1"/>
    </source>
</evidence>
<dbReference type="AlphaFoldDB" id="A0AA91PYY2"/>
<reference evidence="7 8" key="1">
    <citation type="submission" date="2017-04" db="EMBL/GenBank/DDBJ databases">
        <title>Draft genome of the yeast Clavispora lusitaniae type strain CBS 6936.</title>
        <authorList>
            <person name="Durrens P."/>
            <person name="Klopp C."/>
            <person name="Biteau N."/>
            <person name="Fitton-Ouhabi V."/>
            <person name="Dementhon K."/>
            <person name="Accoceberry I."/>
            <person name="Sherman D.J."/>
            <person name="Noel T."/>
        </authorList>
    </citation>
    <scope>NUCLEOTIDE SEQUENCE [LARGE SCALE GENOMIC DNA]</scope>
    <source>
        <strain evidence="7 8">CBS 6936</strain>
    </source>
</reference>
<evidence type="ECO:0000256" key="5">
    <source>
        <dbReference type="SAM" id="Phobius"/>
    </source>
</evidence>
<keyword evidence="2 5" id="KW-0812">Transmembrane</keyword>
<feature type="transmembrane region" description="Helical" evidence="5">
    <location>
        <begin position="260"/>
        <end position="281"/>
    </location>
</feature>
<feature type="transmembrane region" description="Helical" evidence="5">
    <location>
        <begin position="89"/>
        <end position="116"/>
    </location>
</feature>
<protein>
    <submittedName>
        <fullName evidence="7">Transporter</fullName>
    </submittedName>
</protein>
<proteinExistence type="predicted"/>
<evidence type="ECO:0000259" key="6">
    <source>
        <dbReference type="Pfam" id="PF00892"/>
    </source>
</evidence>
<name>A0AA91PYY2_CLALS</name>
<dbReference type="EMBL" id="LYUB02000010">
    <property type="protein sequence ID" value="OVF07946.1"/>
    <property type="molecule type" value="Genomic_DNA"/>
</dbReference>
<evidence type="ECO:0000256" key="2">
    <source>
        <dbReference type="ARBA" id="ARBA00022692"/>
    </source>
</evidence>
<feature type="transmembrane region" description="Helical" evidence="5">
    <location>
        <begin position="166"/>
        <end position="191"/>
    </location>
</feature>
<dbReference type="GO" id="GO:0000329">
    <property type="term" value="C:fungal-type vacuole membrane"/>
    <property type="evidence" value="ECO:0007669"/>
    <property type="project" value="TreeGrafter"/>
</dbReference>
<dbReference type="SUPFAM" id="SSF103481">
    <property type="entry name" value="Multidrug resistance efflux transporter EmrE"/>
    <property type="match status" value="1"/>
</dbReference>
<feature type="transmembrane region" description="Helical" evidence="5">
    <location>
        <begin position="197"/>
        <end position="216"/>
    </location>
</feature>
<feature type="transmembrane region" description="Helical" evidence="5">
    <location>
        <begin position="293"/>
        <end position="316"/>
    </location>
</feature>
<feature type="transmembrane region" description="Helical" evidence="5">
    <location>
        <begin position="223"/>
        <end position="240"/>
    </location>
</feature>
<gene>
    <name evidence="7" type="ORF">A9F13_10g00781</name>
</gene>
<comment type="caution">
    <text evidence="7">The sequence shown here is derived from an EMBL/GenBank/DDBJ whole genome shotgun (WGS) entry which is preliminary data.</text>
</comment>
<dbReference type="InterPro" id="IPR037185">
    <property type="entry name" value="EmrE-like"/>
</dbReference>
<evidence type="ECO:0000256" key="4">
    <source>
        <dbReference type="ARBA" id="ARBA00023136"/>
    </source>
</evidence>
<dbReference type="Proteomes" id="UP000195602">
    <property type="component" value="Unassembled WGS sequence"/>
</dbReference>
<feature type="transmembrane region" description="Helical" evidence="5">
    <location>
        <begin position="328"/>
        <end position="352"/>
    </location>
</feature>
<dbReference type="Pfam" id="PF00892">
    <property type="entry name" value="EamA"/>
    <property type="match status" value="1"/>
</dbReference>
<dbReference type="KEGG" id="clus:A9F13_10g00781"/>
<feature type="transmembrane region" description="Helical" evidence="5">
    <location>
        <begin position="359"/>
        <end position="378"/>
    </location>
</feature>
<dbReference type="PANTHER" id="PTHR23051:SF0">
    <property type="entry name" value="SOLUTE CARRIER FAMILY 35 MEMBER F5"/>
    <property type="match status" value="1"/>
</dbReference>
<sequence>MGLSGKVVHKQISSLSNSDSPINSPRVRSQEIIATVITNVSEVIEIINQQEKKNFKLGVIFLVIAIGTWISGLELVNSVLKGDEFQKPWFLAFLTGSCFMLNFVPEVLGFFARLIFRRQDHSTDLSPQLSSSDLMTHHDHSQEVAIAKNEDDLHKEGPVPLRKGEVLLLALYIAIIYFAYNVFVMAALQYTSASNQTVLGSTTAIFTLFLGVYLGIDKFSVKKMVCVVFSLVGVVLISVSEGTRDEDGGKFKPKNPLLGNFFALIGAFCYALYLLVMKMKCGTGEKTTDERILFGWVGVFTFMLGCPILIIVNALGIEEFSLPPNNRVLIMVSVNAVFSVISDYVTILAMLLTSPLITSLALTSSIPITILIDFLVLSFNEGSSGATSNLSSYIFGVGCILVSVILINLNITTENELIEEVIDDALEDAIRQDEVLSPILSPYVGSPHIHEASPRQHASIGINHLSPSLKFFRKRQGHVSSPLVPAPLSEATGLNLNSAGTDESSPLQNANHHKNLYTIDSSLEGESTATNLVVYGGVNHSFHVKMVQDNENESS</sequence>
<evidence type="ECO:0000256" key="1">
    <source>
        <dbReference type="ARBA" id="ARBA00004141"/>
    </source>
</evidence>
<feature type="domain" description="EamA" evidence="6">
    <location>
        <begin position="163"/>
        <end position="238"/>
    </location>
</feature>
<organism evidence="7 8">
    <name type="scientific">Clavispora lusitaniae</name>
    <name type="common">Candida lusitaniae</name>
    <dbReference type="NCBI Taxonomy" id="36911"/>
    <lineage>
        <taxon>Eukaryota</taxon>
        <taxon>Fungi</taxon>
        <taxon>Dikarya</taxon>
        <taxon>Ascomycota</taxon>
        <taxon>Saccharomycotina</taxon>
        <taxon>Pichiomycetes</taxon>
        <taxon>Metschnikowiaceae</taxon>
        <taxon>Clavispora</taxon>
    </lineage>
</organism>
<dbReference type="PANTHER" id="PTHR23051">
    <property type="entry name" value="SOLUTE CARRIER FAMILY 35, MEMBER F5"/>
    <property type="match status" value="1"/>
</dbReference>
<accession>A0AA91PYY2</accession>
<keyword evidence="3 5" id="KW-1133">Transmembrane helix</keyword>
<comment type="subcellular location">
    <subcellularLocation>
        <location evidence="1">Membrane</location>
        <topology evidence="1">Multi-pass membrane protein</topology>
    </subcellularLocation>
</comment>
<evidence type="ECO:0000313" key="8">
    <source>
        <dbReference type="Proteomes" id="UP000195602"/>
    </source>
</evidence>